<dbReference type="GO" id="GO:0016020">
    <property type="term" value="C:membrane"/>
    <property type="evidence" value="ECO:0007669"/>
    <property type="project" value="UniProtKB-SubCell"/>
</dbReference>
<gene>
    <name evidence="9" type="ORF">QBC46DRAFT_275559</name>
</gene>
<evidence type="ECO:0000256" key="6">
    <source>
        <dbReference type="ARBA" id="ARBA00023136"/>
    </source>
</evidence>
<name>A0AAN6RY89_9PEZI</name>
<feature type="non-terminal residue" evidence="9">
    <location>
        <position position="1"/>
    </location>
</feature>
<accession>A0AAN6RY89</accession>
<dbReference type="AlphaFoldDB" id="A0AAN6RY89"/>
<proteinExistence type="inferred from homology"/>
<evidence type="ECO:0000256" key="4">
    <source>
        <dbReference type="ARBA" id="ARBA00022989"/>
    </source>
</evidence>
<dbReference type="Proteomes" id="UP001303473">
    <property type="component" value="Unassembled WGS sequence"/>
</dbReference>
<reference evidence="10" key="1">
    <citation type="journal article" date="2023" name="Mol. Phylogenet. Evol.">
        <title>Genome-scale phylogeny and comparative genomics of the fungal order Sordariales.</title>
        <authorList>
            <person name="Hensen N."/>
            <person name="Bonometti L."/>
            <person name="Westerberg I."/>
            <person name="Brannstrom I.O."/>
            <person name="Guillou S."/>
            <person name="Cros-Aarteil S."/>
            <person name="Calhoun S."/>
            <person name="Haridas S."/>
            <person name="Kuo A."/>
            <person name="Mondo S."/>
            <person name="Pangilinan J."/>
            <person name="Riley R."/>
            <person name="LaButti K."/>
            <person name="Andreopoulos B."/>
            <person name="Lipzen A."/>
            <person name="Chen C."/>
            <person name="Yan M."/>
            <person name="Daum C."/>
            <person name="Ng V."/>
            <person name="Clum A."/>
            <person name="Steindorff A."/>
            <person name="Ohm R.A."/>
            <person name="Martin F."/>
            <person name="Silar P."/>
            <person name="Natvig D.O."/>
            <person name="Lalanne C."/>
            <person name="Gautier V."/>
            <person name="Ament-Velasquez S.L."/>
            <person name="Kruys A."/>
            <person name="Hutchinson M.I."/>
            <person name="Powell A.J."/>
            <person name="Barry K."/>
            <person name="Miller A.N."/>
            <person name="Grigoriev I.V."/>
            <person name="Debuchy R."/>
            <person name="Gladieux P."/>
            <person name="Hiltunen Thoren M."/>
            <person name="Johannesson H."/>
        </authorList>
    </citation>
    <scope>NUCLEOTIDE SEQUENCE [LARGE SCALE GENOMIC DNA]</scope>
    <source>
        <strain evidence="10">CBS 340.73</strain>
    </source>
</reference>
<evidence type="ECO:0000256" key="2">
    <source>
        <dbReference type="ARBA" id="ARBA00004685"/>
    </source>
</evidence>
<dbReference type="PANTHER" id="PTHR33365">
    <property type="entry name" value="YALI0B05434P"/>
    <property type="match status" value="1"/>
</dbReference>
<dbReference type="PANTHER" id="PTHR33365:SF4">
    <property type="entry name" value="CYCLOCHLOROTINE BIOSYNTHESIS PROTEIN O"/>
    <property type="match status" value="1"/>
</dbReference>
<evidence type="ECO:0000256" key="3">
    <source>
        <dbReference type="ARBA" id="ARBA00022692"/>
    </source>
</evidence>
<keyword evidence="3" id="KW-0812">Transmembrane</keyword>
<sequence length="142" mass="16367">LNKSVEDTWRRVPPELGGGVAGLVESFHQIHCLNLVRQYTYRDEYDYSALPSFDGTPKLVRAHIDHCIEALRRFIMCVGDVTPYLIKVNPNRLSGEDPDFRTLHKCRKYDKLVDWIKENAVITEVAEENREMSKLQGGHMHG</sequence>
<dbReference type="EMBL" id="MU854142">
    <property type="protein sequence ID" value="KAK3933544.1"/>
    <property type="molecule type" value="Genomic_DNA"/>
</dbReference>
<protein>
    <submittedName>
        <fullName evidence="9">Uncharacterized protein</fullName>
    </submittedName>
</protein>
<evidence type="ECO:0000256" key="7">
    <source>
        <dbReference type="ARBA" id="ARBA00023180"/>
    </source>
</evidence>
<evidence type="ECO:0000313" key="10">
    <source>
        <dbReference type="Proteomes" id="UP001303473"/>
    </source>
</evidence>
<dbReference type="GO" id="GO:0043386">
    <property type="term" value="P:mycotoxin biosynthetic process"/>
    <property type="evidence" value="ECO:0007669"/>
    <property type="project" value="InterPro"/>
</dbReference>
<keyword evidence="5" id="KW-0843">Virulence</keyword>
<keyword evidence="10" id="KW-1185">Reference proteome</keyword>
<dbReference type="InterPro" id="IPR021765">
    <property type="entry name" value="UstYa-like"/>
</dbReference>
<comment type="caution">
    <text evidence="9">The sequence shown here is derived from an EMBL/GenBank/DDBJ whole genome shotgun (WGS) entry which is preliminary data.</text>
</comment>
<keyword evidence="6" id="KW-0472">Membrane</keyword>
<organism evidence="9 10">
    <name type="scientific">Diplogelasinospora grovesii</name>
    <dbReference type="NCBI Taxonomy" id="303347"/>
    <lineage>
        <taxon>Eukaryota</taxon>
        <taxon>Fungi</taxon>
        <taxon>Dikarya</taxon>
        <taxon>Ascomycota</taxon>
        <taxon>Pezizomycotina</taxon>
        <taxon>Sordariomycetes</taxon>
        <taxon>Sordariomycetidae</taxon>
        <taxon>Sordariales</taxon>
        <taxon>Diplogelasinosporaceae</taxon>
        <taxon>Diplogelasinospora</taxon>
    </lineage>
</organism>
<comment type="subcellular location">
    <subcellularLocation>
        <location evidence="1">Membrane</location>
        <topology evidence="1">Single-pass membrane protein</topology>
    </subcellularLocation>
</comment>
<evidence type="ECO:0000256" key="8">
    <source>
        <dbReference type="ARBA" id="ARBA00035112"/>
    </source>
</evidence>
<keyword evidence="7" id="KW-0325">Glycoprotein</keyword>
<keyword evidence="4" id="KW-1133">Transmembrane helix</keyword>
<evidence type="ECO:0000313" key="9">
    <source>
        <dbReference type="EMBL" id="KAK3933544.1"/>
    </source>
</evidence>
<evidence type="ECO:0000256" key="1">
    <source>
        <dbReference type="ARBA" id="ARBA00004167"/>
    </source>
</evidence>
<dbReference type="Pfam" id="PF11807">
    <property type="entry name" value="UstYa"/>
    <property type="match status" value="1"/>
</dbReference>
<comment type="similarity">
    <text evidence="8">Belongs to the ustYa family.</text>
</comment>
<evidence type="ECO:0000256" key="5">
    <source>
        <dbReference type="ARBA" id="ARBA00023026"/>
    </source>
</evidence>
<comment type="pathway">
    <text evidence="2">Mycotoxin biosynthesis.</text>
</comment>